<dbReference type="SUPFAM" id="SSF158832">
    <property type="entry name" value="Tex N-terminal region-like"/>
    <property type="match status" value="1"/>
</dbReference>
<dbReference type="Pfam" id="PF17674">
    <property type="entry name" value="HHH_9"/>
    <property type="match status" value="1"/>
</dbReference>
<name>A0A1F6GAH5_9PROT</name>
<dbReference type="Pfam" id="PF16921">
    <property type="entry name" value="Tex_YqgF"/>
    <property type="match status" value="1"/>
</dbReference>
<dbReference type="InterPro" id="IPR012340">
    <property type="entry name" value="NA-bd_OB-fold"/>
</dbReference>
<dbReference type="Gene3D" id="1.10.3500.10">
    <property type="entry name" value="Tex N-terminal region-like"/>
    <property type="match status" value="1"/>
</dbReference>
<dbReference type="SUPFAM" id="SSF53098">
    <property type="entry name" value="Ribonuclease H-like"/>
    <property type="match status" value="1"/>
</dbReference>
<reference evidence="3 4" key="1">
    <citation type="journal article" date="2016" name="Nat. Commun.">
        <title>Thousands of microbial genomes shed light on interconnected biogeochemical processes in an aquifer system.</title>
        <authorList>
            <person name="Anantharaman K."/>
            <person name="Brown C.T."/>
            <person name="Hug L.A."/>
            <person name="Sharon I."/>
            <person name="Castelle C.J."/>
            <person name="Probst A.J."/>
            <person name="Thomas B.C."/>
            <person name="Singh A."/>
            <person name="Wilkins M.J."/>
            <person name="Karaoz U."/>
            <person name="Brodie E.L."/>
            <person name="Williams K.H."/>
            <person name="Hubbard S.S."/>
            <person name="Banfield J.F."/>
        </authorList>
    </citation>
    <scope>NUCLEOTIDE SEQUENCE [LARGE SCALE GENOMIC DNA]</scope>
</reference>
<dbReference type="Gene3D" id="3.30.420.140">
    <property type="entry name" value="YqgF/RNase H-like domain"/>
    <property type="match status" value="1"/>
</dbReference>
<dbReference type="Gene3D" id="2.40.50.140">
    <property type="entry name" value="Nucleic acid-binding proteins"/>
    <property type="match status" value="1"/>
</dbReference>
<dbReference type="Pfam" id="PF12836">
    <property type="entry name" value="HHH_3"/>
    <property type="match status" value="1"/>
</dbReference>
<evidence type="ECO:0000313" key="3">
    <source>
        <dbReference type="EMBL" id="OGG95118.1"/>
    </source>
</evidence>
<dbReference type="PANTHER" id="PTHR10724:SF10">
    <property type="entry name" value="S1 RNA-BINDING DOMAIN-CONTAINING PROTEIN 1"/>
    <property type="match status" value="1"/>
</dbReference>
<dbReference type="FunFam" id="1.10.150.310:FF:000001">
    <property type="entry name" value="RNA-binding transcriptional accessory protein"/>
    <property type="match status" value="1"/>
</dbReference>
<feature type="region of interest" description="Disordered" evidence="1">
    <location>
        <begin position="695"/>
        <end position="731"/>
    </location>
</feature>
<dbReference type="GO" id="GO:0005737">
    <property type="term" value="C:cytoplasm"/>
    <property type="evidence" value="ECO:0007669"/>
    <property type="project" value="UniProtKB-ARBA"/>
</dbReference>
<feature type="domain" description="S1 motif" evidence="2">
    <location>
        <begin position="627"/>
        <end position="696"/>
    </location>
</feature>
<comment type="caution">
    <text evidence="3">The sequence shown here is derived from an EMBL/GenBank/DDBJ whole genome shotgun (WGS) entry which is preliminary data.</text>
</comment>
<organism evidence="3 4">
    <name type="scientific">Candidatus Lambdaproteobacteria bacterium RIFOXYD2_FULL_50_16</name>
    <dbReference type="NCBI Taxonomy" id="1817772"/>
    <lineage>
        <taxon>Bacteria</taxon>
        <taxon>Pseudomonadati</taxon>
        <taxon>Pseudomonadota</taxon>
        <taxon>Candidatus Lambdaproteobacteria</taxon>
    </lineage>
</organism>
<dbReference type="GO" id="GO:0003729">
    <property type="term" value="F:mRNA binding"/>
    <property type="evidence" value="ECO:0007669"/>
    <property type="project" value="TreeGrafter"/>
</dbReference>
<protein>
    <recommendedName>
        <fullName evidence="2">S1 motif domain-containing protein</fullName>
    </recommendedName>
</protein>
<dbReference type="Pfam" id="PF22706">
    <property type="entry name" value="Tex_central_region"/>
    <property type="match status" value="1"/>
</dbReference>
<dbReference type="STRING" id="1817772.A2527_08070"/>
<dbReference type="FunFam" id="1.10.10.650:FF:000001">
    <property type="entry name" value="S1 RNA-binding domain 1"/>
    <property type="match status" value="1"/>
</dbReference>
<dbReference type="AlphaFoldDB" id="A0A1F6GAH5"/>
<dbReference type="InterPro" id="IPR037027">
    <property type="entry name" value="YqgF/RNaseH-like_dom_sf"/>
</dbReference>
<dbReference type="InterPro" id="IPR055179">
    <property type="entry name" value="Tex-like_central_region"/>
</dbReference>
<dbReference type="SUPFAM" id="SSF47781">
    <property type="entry name" value="RuvA domain 2-like"/>
    <property type="match status" value="2"/>
</dbReference>
<dbReference type="Pfam" id="PF00575">
    <property type="entry name" value="S1"/>
    <property type="match status" value="1"/>
</dbReference>
<dbReference type="GO" id="GO:0003735">
    <property type="term" value="F:structural constituent of ribosome"/>
    <property type="evidence" value="ECO:0007669"/>
    <property type="project" value="TreeGrafter"/>
</dbReference>
<dbReference type="InterPro" id="IPR010994">
    <property type="entry name" value="RuvA_2-like"/>
</dbReference>
<evidence type="ECO:0000313" key="4">
    <source>
        <dbReference type="Proteomes" id="UP000178449"/>
    </source>
</evidence>
<accession>A0A1F6GAH5</accession>
<dbReference type="InterPro" id="IPR044146">
    <property type="entry name" value="S1_Tex"/>
</dbReference>
<dbReference type="InterPro" id="IPR023319">
    <property type="entry name" value="Tex-like_HTH_dom_sf"/>
</dbReference>
<dbReference type="EMBL" id="MFNE01000026">
    <property type="protein sequence ID" value="OGG95118.1"/>
    <property type="molecule type" value="Genomic_DNA"/>
</dbReference>
<dbReference type="InterPro" id="IPR032639">
    <property type="entry name" value="Tex_YqgF"/>
</dbReference>
<dbReference type="FunFam" id="3.30.420.140:FF:000001">
    <property type="entry name" value="RNA-binding transcriptional accessory protein"/>
    <property type="match status" value="1"/>
</dbReference>
<dbReference type="SMART" id="SM00732">
    <property type="entry name" value="YqgFc"/>
    <property type="match status" value="1"/>
</dbReference>
<dbReference type="InterPro" id="IPR023323">
    <property type="entry name" value="Tex-like_dom_sf"/>
</dbReference>
<dbReference type="InterPro" id="IPR006641">
    <property type="entry name" value="YqgF/RNaseH-like_dom"/>
</dbReference>
<evidence type="ECO:0000256" key="1">
    <source>
        <dbReference type="SAM" id="MobiDB-lite"/>
    </source>
</evidence>
<dbReference type="InterPro" id="IPR050437">
    <property type="entry name" value="Ribos_protein_bS1-like"/>
</dbReference>
<dbReference type="Gene3D" id="1.10.150.310">
    <property type="entry name" value="Tex RuvX-like domain-like"/>
    <property type="match status" value="1"/>
</dbReference>
<dbReference type="Gene3D" id="1.10.10.650">
    <property type="entry name" value="RuvA domain 2-like"/>
    <property type="match status" value="1"/>
</dbReference>
<gene>
    <name evidence="3" type="ORF">A2527_08070</name>
</gene>
<dbReference type="FunFam" id="2.40.50.140:FF:000051">
    <property type="entry name" value="RNA-binding transcriptional accessory protein"/>
    <property type="match status" value="1"/>
</dbReference>
<dbReference type="PANTHER" id="PTHR10724">
    <property type="entry name" value="30S RIBOSOMAL PROTEIN S1"/>
    <property type="match status" value="1"/>
</dbReference>
<dbReference type="SUPFAM" id="SSF50249">
    <property type="entry name" value="Nucleic acid-binding proteins"/>
    <property type="match status" value="1"/>
</dbReference>
<dbReference type="SMART" id="SM00316">
    <property type="entry name" value="S1"/>
    <property type="match status" value="1"/>
</dbReference>
<proteinExistence type="predicted"/>
<dbReference type="Proteomes" id="UP000178449">
    <property type="component" value="Unassembled WGS sequence"/>
</dbReference>
<sequence>MHNIIAKELGVNPAQALAVIALAAEGATVPFIARYRKEKTGGLDEVQIREVLERHQYLSELAERKEVVLASIGEQGKLDEPLKLKILTCTTKQALEDLYLPFKPKRRTKAMIAKEKGLEPLALLILSGGDLKSWINGQAIPETEALAGARDIIAERIAEDPEPKERLRQLARSLGEIGAEVKKEFLGQKNKYSDYHEFKEPIRKIAAHRYLALRRGEAEKVLRLKIELPTEAIKEVLKARWVGGHPAQLELALDDAWNRLMAPTLEAELRAELKLSADQESIQVFGQNLIDLLLAPMGGPKTVMGLDPGFRTGSKWVVIDKTGKFLEEGTIYPVEPQKQVEKSARILAQAIQKYGVEVISLGNGTASREVMAFVKAMLKEYKQEQVLPVMVNESGASVYSASDMARQEFPDLDVSIRGAVSIARRFQDPLAELVKIDPKSIGVGQYQHDVDQKLLKKRLDDQVESAVNKVGVMLNTASVPLLSYVAGLNSQAAQRIVEFRDQKGGFKSRQELLEVPRFGPKAFEQAAGFLRIDGGLEPLDRSAVHPEAYPLVRRMAADLGLAVGELIGNEVALAKLKPQQYITETLGLPSLTDILEELKKPGRDPRGQLQVAQFDDSVQTMADLQPGMELEGQVTNLTKFGVFVDIGVHQDGLIHLSELADRFIKDASEVCKVGQLIQVRVLSVDLERKRIALSAKRPGAGPKPTHTQAAKASGPVQPPSLSDLAAKFKGR</sequence>
<dbReference type="Pfam" id="PF09371">
    <property type="entry name" value="Tex_N"/>
    <property type="match status" value="1"/>
</dbReference>
<dbReference type="InterPro" id="IPR012337">
    <property type="entry name" value="RNaseH-like_sf"/>
</dbReference>
<dbReference type="CDD" id="cd05685">
    <property type="entry name" value="S1_Tex"/>
    <property type="match status" value="1"/>
</dbReference>
<evidence type="ECO:0000259" key="2">
    <source>
        <dbReference type="PROSITE" id="PS50126"/>
    </source>
</evidence>
<dbReference type="GO" id="GO:0006412">
    <property type="term" value="P:translation"/>
    <property type="evidence" value="ECO:0007669"/>
    <property type="project" value="TreeGrafter"/>
</dbReference>
<dbReference type="InterPro" id="IPR018974">
    <property type="entry name" value="Tex-like_N"/>
</dbReference>
<dbReference type="PROSITE" id="PS50126">
    <property type="entry name" value="S1"/>
    <property type="match status" value="1"/>
</dbReference>
<dbReference type="InterPro" id="IPR003029">
    <property type="entry name" value="S1_domain"/>
</dbReference>
<dbReference type="InterPro" id="IPR041692">
    <property type="entry name" value="HHH_9"/>
</dbReference>
<dbReference type="GO" id="GO:0006139">
    <property type="term" value="P:nucleobase-containing compound metabolic process"/>
    <property type="evidence" value="ECO:0007669"/>
    <property type="project" value="InterPro"/>
</dbReference>